<dbReference type="PANTHER" id="PTHR35813:SF1">
    <property type="entry name" value="INNER MEMBRANE PROTEIN YBAN"/>
    <property type="match status" value="1"/>
</dbReference>
<name>A0A0P9ZRF9_PSESI</name>
<feature type="transmembrane region" description="Helical" evidence="1">
    <location>
        <begin position="137"/>
        <end position="154"/>
    </location>
</feature>
<dbReference type="AlphaFoldDB" id="A0A0P9ZRF9"/>
<dbReference type="InterPro" id="IPR007401">
    <property type="entry name" value="DUF454"/>
</dbReference>
<keyword evidence="1" id="KW-0812">Transmembrane</keyword>
<dbReference type="PANTHER" id="PTHR35813">
    <property type="entry name" value="INNER MEMBRANE PROTEIN YBAN"/>
    <property type="match status" value="1"/>
</dbReference>
<dbReference type="Proteomes" id="UP000050554">
    <property type="component" value="Unassembled WGS sequence"/>
</dbReference>
<evidence type="ECO:0000313" key="2">
    <source>
        <dbReference type="EMBL" id="KPY50610.1"/>
    </source>
</evidence>
<gene>
    <name evidence="2" type="ORF">ALO47_03115</name>
</gene>
<sequence length="168" mass="19024">MRRLADSRSGTRMKKRQVLLSWPGFSNLPVETMTYKPPGSRLSRFLFGILAYASLGIGIAAIFIPGLPTTEFILLAAWAATRSSPRLNAWLENHRVFGPILYNWRNGRLVTRRAKISATVSMLFCAVMMLSLLTHVWWLYLAIAGMALGNLWIWSRPEPVKAERPPPR</sequence>
<dbReference type="Pfam" id="PF04304">
    <property type="entry name" value="DUF454"/>
    <property type="match status" value="1"/>
</dbReference>
<dbReference type="EMBL" id="LJRF01000030">
    <property type="protein sequence ID" value="KPY50610.1"/>
    <property type="molecule type" value="Genomic_DNA"/>
</dbReference>
<proteinExistence type="predicted"/>
<feature type="transmembrane region" description="Helical" evidence="1">
    <location>
        <begin position="42"/>
        <end position="64"/>
    </location>
</feature>
<evidence type="ECO:0008006" key="4">
    <source>
        <dbReference type="Google" id="ProtNLM"/>
    </source>
</evidence>
<accession>A0A0P9ZRF9</accession>
<dbReference type="PATRIC" id="fig|55398.3.peg.3921"/>
<evidence type="ECO:0000313" key="3">
    <source>
        <dbReference type="Proteomes" id="UP000050554"/>
    </source>
</evidence>
<comment type="caution">
    <text evidence="2">The sequence shown here is derived from an EMBL/GenBank/DDBJ whole genome shotgun (WGS) entry which is preliminary data.</text>
</comment>
<protein>
    <recommendedName>
        <fullName evidence="4">DUF454 domain-containing protein</fullName>
    </recommendedName>
</protein>
<keyword evidence="1" id="KW-0472">Membrane</keyword>
<organism evidence="2 3">
    <name type="scientific">Pseudomonas syringae pv. ribicola</name>
    <dbReference type="NCBI Taxonomy" id="55398"/>
    <lineage>
        <taxon>Bacteria</taxon>
        <taxon>Pseudomonadati</taxon>
        <taxon>Pseudomonadota</taxon>
        <taxon>Gammaproteobacteria</taxon>
        <taxon>Pseudomonadales</taxon>
        <taxon>Pseudomonadaceae</taxon>
        <taxon>Pseudomonas</taxon>
    </lineage>
</organism>
<dbReference type="GO" id="GO:0005886">
    <property type="term" value="C:plasma membrane"/>
    <property type="evidence" value="ECO:0007669"/>
    <property type="project" value="TreeGrafter"/>
</dbReference>
<reference evidence="2 3" key="1">
    <citation type="submission" date="2015-09" db="EMBL/GenBank/DDBJ databases">
        <title>Genome announcement of multiple Pseudomonas syringae strains.</title>
        <authorList>
            <person name="Thakur S."/>
            <person name="Wang P.W."/>
            <person name="Gong Y."/>
            <person name="Weir B.S."/>
            <person name="Guttman D.S."/>
        </authorList>
    </citation>
    <scope>NUCLEOTIDE SEQUENCE [LARGE SCALE GENOMIC DNA]</scope>
    <source>
        <strain evidence="2 3">ICMP3882</strain>
    </source>
</reference>
<keyword evidence="1" id="KW-1133">Transmembrane helix</keyword>
<evidence type="ECO:0000256" key="1">
    <source>
        <dbReference type="SAM" id="Phobius"/>
    </source>
</evidence>